<dbReference type="InterPro" id="IPR003382">
    <property type="entry name" value="Flavoprotein"/>
</dbReference>
<dbReference type="Pfam" id="PF02441">
    <property type="entry name" value="Flavoprotein"/>
    <property type="match status" value="1"/>
</dbReference>
<dbReference type="SUPFAM" id="SSF52507">
    <property type="entry name" value="Homo-oligomeric flavin-containing Cys decarboxylases, HFCD"/>
    <property type="match status" value="1"/>
</dbReference>
<gene>
    <name evidence="2" type="ORF">D7I43_23505</name>
</gene>
<dbReference type="Proteomes" id="UP000285744">
    <property type="component" value="Unassembled WGS sequence"/>
</dbReference>
<dbReference type="PANTHER" id="PTHR14359">
    <property type="entry name" value="HOMO-OLIGOMERIC FLAVIN CONTAINING CYS DECARBOXYLASE FAMILY"/>
    <property type="match status" value="1"/>
</dbReference>
<dbReference type="GO" id="GO:0015937">
    <property type="term" value="P:coenzyme A biosynthetic process"/>
    <property type="evidence" value="ECO:0007669"/>
    <property type="project" value="TreeGrafter"/>
</dbReference>
<sequence>MTGRPAQTSPAGDQPGPAARVLVGACGAASVVMLPNYLATMRAKLGCHVTVLLTASAARFIPPRTAGLFADEVLDSTDPEVAFRSNHVKVASSHDLILVLPATANLLADVVHGHAPTLLTATILAAHTPVLLVPAMNRVMWSKPAVTRNLAQCRADGLEVIEPEWGEGFEVSSKRMVQNPAMPSFTDIADIIGERLEKARIDQAPTSA</sequence>
<comment type="caution">
    <text evidence="2">The sequence shown here is derived from an EMBL/GenBank/DDBJ whole genome shotgun (WGS) entry which is preliminary data.</text>
</comment>
<dbReference type="GO" id="GO:0071513">
    <property type="term" value="C:phosphopantothenoylcysteine decarboxylase complex"/>
    <property type="evidence" value="ECO:0007669"/>
    <property type="project" value="TreeGrafter"/>
</dbReference>
<name>A0A420EVP5_9ACTN</name>
<evidence type="ECO:0000313" key="2">
    <source>
        <dbReference type="EMBL" id="RKF24826.1"/>
    </source>
</evidence>
<dbReference type="GO" id="GO:0004633">
    <property type="term" value="F:phosphopantothenoylcysteine decarboxylase activity"/>
    <property type="evidence" value="ECO:0007669"/>
    <property type="project" value="TreeGrafter"/>
</dbReference>
<evidence type="ECO:0000259" key="1">
    <source>
        <dbReference type="Pfam" id="PF02441"/>
    </source>
</evidence>
<organism evidence="2 3">
    <name type="scientific">Micromonospora globbae</name>
    <dbReference type="NCBI Taxonomy" id="1894969"/>
    <lineage>
        <taxon>Bacteria</taxon>
        <taxon>Bacillati</taxon>
        <taxon>Actinomycetota</taxon>
        <taxon>Actinomycetes</taxon>
        <taxon>Micromonosporales</taxon>
        <taxon>Micromonosporaceae</taxon>
        <taxon>Micromonospora</taxon>
    </lineage>
</organism>
<dbReference type="GO" id="GO:0010181">
    <property type="term" value="F:FMN binding"/>
    <property type="evidence" value="ECO:0007669"/>
    <property type="project" value="TreeGrafter"/>
</dbReference>
<dbReference type="Gene3D" id="3.40.50.1950">
    <property type="entry name" value="Flavin prenyltransferase-like"/>
    <property type="match status" value="1"/>
</dbReference>
<proteinExistence type="predicted"/>
<dbReference type="InterPro" id="IPR036551">
    <property type="entry name" value="Flavin_trans-like"/>
</dbReference>
<dbReference type="PANTHER" id="PTHR14359:SF6">
    <property type="entry name" value="PHOSPHOPANTOTHENOYLCYSTEINE DECARBOXYLASE"/>
    <property type="match status" value="1"/>
</dbReference>
<dbReference type="OrthoDB" id="2395518at2"/>
<evidence type="ECO:0000313" key="3">
    <source>
        <dbReference type="Proteomes" id="UP000285744"/>
    </source>
</evidence>
<feature type="domain" description="Flavoprotein" evidence="1">
    <location>
        <begin position="20"/>
        <end position="178"/>
    </location>
</feature>
<dbReference type="AlphaFoldDB" id="A0A420EVP5"/>
<dbReference type="EMBL" id="RAQQ01000019">
    <property type="protein sequence ID" value="RKF24826.1"/>
    <property type="molecule type" value="Genomic_DNA"/>
</dbReference>
<dbReference type="RefSeq" id="WP_120330729.1">
    <property type="nucleotide sequence ID" value="NZ_RAQQ01000019.1"/>
</dbReference>
<protein>
    <submittedName>
        <fullName evidence="2">Flavoprotein</fullName>
    </submittedName>
</protein>
<accession>A0A420EVP5</accession>
<reference evidence="2 3" key="1">
    <citation type="journal article" date="2018" name="Int. J. Syst. Evol. Microbiol.">
        <title>Micromonospora globbae sp. nov., an endophytic actinomycete isolated from roots of Globba winitii C. H. Wright.</title>
        <authorList>
            <person name="Kuncharoen N."/>
            <person name="Pittayakhajonwut P."/>
            <person name="Tanasupawat S."/>
        </authorList>
    </citation>
    <scope>NUCLEOTIDE SEQUENCE [LARGE SCALE GENOMIC DNA]</scope>
    <source>
        <strain evidence="2 3">WPS1-2</strain>
    </source>
</reference>